<comment type="catalytic activity">
    <reaction evidence="7">
        <text>urea(in) = urea(out)</text>
        <dbReference type="Rhea" id="RHEA:32799"/>
        <dbReference type="ChEBI" id="CHEBI:16199"/>
    </reaction>
</comment>
<evidence type="ECO:0000256" key="6">
    <source>
        <dbReference type="ARBA" id="ARBA00023136"/>
    </source>
</evidence>
<dbReference type="NCBIfam" id="TIGR00861">
    <property type="entry name" value="MIP"/>
    <property type="match status" value="1"/>
</dbReference>
<feature type="transmembrane region" description="Helical" evidence="11">
    <location>
        <begin position="239"/>
        <end position="261"/>
    </location>
</feature>
<dbReference type="GO" id="GO:0015254">
    <property type="term" value="F:glycerol channel activity"/>
    <property type="evidence" value="ECO:0007669"/>
    <property type="project" value="TreeGrafter"/>
</dbReference>
<dbReference type="Pfam" id="PF00230">
    <property type="entry name" value="MIP"/>
    <property type="match status" value="1"/>
</dbReference>
<evidence type="ECO:0000256" key="2">
    <source>
        <dbReference type="ARBA" id="ARBA00006175"/>
    </source>
</evidence>
<dbReference type="PRINTS" id="PR00783">
    <property type="entry name" value="MINTRINSICP"/>
</dbReference>
<dbReference type="SUPFAM" id="SSF81338">
    <property type="entry name" value="Aquaporin-like"/>
    <property type="match status" value="1"/>
</dbReference>
<gene>
    <name evidence="12" type="ORF">GSTENG00032599001</name>
</gene>
<evidence type="ECO:0000256" key="8">
    <source>
        <dbReference type="ARBA" id="ARBA00034651"/>
    </source>
</evidence>
<dbReference type="Gene3D" id="1.20.1080.10">
    <property type="entry name" value="Glycerol uptake facilitator protein"/>
    <property type="match status" value="1"/>
</dbReference>
<feature type="non-terminal residue" evidence="12">
    <location>
        <position position="1"/>
    </location>
</feature>
<sequence length="325" mass="35062">IRNRLLRECLAEFLGVYVLILFGCGSVAQVTTSREKNGQYLSINLGFALGVTFGVFVSRGVSGAHLNPAVSLSLCVLGRHPWKKLPFFILFQVLGAFLAAGTVYLQYYGRNLERDQRSVYLTENRNKKEVWVDLDQCFADAIQAYGGGELTVAGPTATAGIFSTFPADYLSTWGGIADQVIGTAALLLCVLALGDRRNTPLPDALHPVLVGAAVLVIGISMGSNSGYAINPARDVGPRLFTYFVGWGADVFTSVAAKWRPFLPGGNIEGRRLAACLCRAGNGWWWVPIVGPCVGALLGALIYELLVEVHHPPGPPDELHQETKLE</sequence>
<evidence type="ECO:0000256" key="3">
    <source>
        <dbReference type="ARBA" id="ARBA00022448"/>
    </source>
</evidence>
<keyword evidence="4 10" id="KW-0812">Transmembrane</keyword>
<reference evidence="12" key="2">
    <citation type="submission" date="2004-02" db="EMBL/GenBank/DDBJ databases">
        <authorList>
            <consortium name="Genoscope"/>
            <consortium name="Whitehead Institute Centre for Genome Research"/>
        </authorList>
    </citation>
    <scope>NUCLEOTIDE SEQUENCE</scope>
</reference>
<feature type="transmembrane region" description="Helical" evidence="11">
    <location>
        <begin position="205"/>
        <end position="227"/>
    </location>
</feature>
<evidence type="ECO:0000256" key="11">
    <source>
        <dbReference type="SAM" id="Phobius"/>
    </source>
</evidence>
<dbReference type="KEGG" id="tng:GSTEN00032599G001"/>
<accession>Q4RL86</accession>
<dbReference type="OrthoDB" id="3222at2759"/>
<feature type="transmembrane region" description="Helical" evidence="11">
    <location>
        <begin position="87"/>
        <end position="107"/>
    </location>
</feature>
<dbReference type="EMBL" id="CAAE01015022">
    <property type="protein sequence ID" value="CAG10846.1"/>
    <property type="molecule type" value="Genomic_DNA"/>
</dbReference>
<dbReference type="InterPro" id="IPR000425">
    <property type="entry name" value="MIP"/>
</dbReference>
<feature type="transmembrane region" description="Helical" evidence="11">
    <location>
        <begin position="173"/>
        <end position="193"/>
    </location>
</feature>
<proteinExistence type="inferred from homology"/>
<reference evidence="12" key="1">
    <citation type="journal article" date="2004" name="Nature">
        <title>Genome duplication in the teleost fish Tetraodon nigroviridis reveals the early vertebrate proto-karyotype.</title>
        <authorList>
            <person name="Jaillon O."/>
            <person name="Aury J.-M."/>
            <person name="Brunet F."/>
            <person name="Petit J.-L."/>
            <person name="Stange-Thomann N."/>
            <person name="Mauceli E."/>
            <person name="Bouneau L."/>
            <person name="Fischer C."/>
            <person name="Ozouf-Costaz C."/>
            <person name="Bernot A."/>
            <person name="Nicaud S."/>
            <person name="Jaffe D."/>
            <person name="Fisher S."/>
            <person name="Lutfalla G."/>
            <person name="Dossat C."/>
            <person name="Segurens B."/>
            <person name="Dasilva C."/>
            <person name="Salanoubat M."/>
            <person name="Levy M."/>
            <person name="Boudet N."/>
            <person name="Castellano S."/>
            <person name="Anthouard V."/>
            <person name="Jubin C."/>
            <person name="Castelli V."/>
            <person name="Katinka M."/>
            <person name="Vacherie B."/>
            <person name="Biemont C."/>
            <person name="Skalli Z."/>
            <person name="Cattolico L."/>
            <person name="Poulain J."/>
            <person name="De Berardinis V."/>
            <person name="Cruaud C."/>
            <person name="Duprat S."/>
            <person name="Brottier P."/>
            <person name="Coutanceau J.-P."/>
            <person name="Gouzy J."/>
            <person name="Parra G."/>
            <person name="Lardier G."/>
            <person name="Chapple C."/>
            <person name="McKernan K.J."/>
            <person name="McEwan P."/>
            <person name="Bosak S."/>
            <person name="Kellis M."/>
            <person name="Volff J.-N."/>
            <person name="Guigo R."/>
            <person name="Zody M.C."/>
            <person name="Mesirov J."/>
            <person name="Lindblad-Toh K."/>
            <person name="Birren B."/>
            <person name="Nusbaum C."/>
            <person name="Kahn D."/>
            <person name="Robinson-Rechavi M."/>
            <person name="Laudet V."/>
            <person name="Schachter V."/>
            <person name="Quetier F."/>
            <person name="Saurin W."/>
            <person name="Scarpelli C."/>
            <person name="Wincker P."/>
            <person name="Lander E.S."/>
            <person name="Weissenbach J."/>
            <person name="Roest Crollius H."/>
        </authorList>
    </citation>
    <scope>NUCLEOTIDE SEQUENCE [LARGE SCALE GENOMIC DNA]</scope>
</reference>
<dbReference type="FunFam" id="1.20.1080.10:FF:000064">
    <property type="entry name" value="Uncharacterized protein"/>
    <property type="match status" value="1"/>
</dbReference>
<dbReference type="InterPro" id="IPR023271">
    <property type="entry name" value="Aquaporin-like"/>
</dbReference>
<dbReference type="InterPro" id="IPR050363">
    <property type="entry name" value="MIP/Aquaporin"/>
</dbReference>
<comment type="caution">
    <text evidence="12">The sequence shown here is derived from an EMBL/GenBank/DDBJ whole genome shotgun (WGS) entry which is preliminary data.</text>
</comment>
<organism evidence="12">
    <name type="scientific">Tetraodon nigroviridis</name>
    <name type="common">Spotted green pufferfish</name>
    <name type="synonym">Chelonodon nigroviridis</name>
    <dbReference type="NCBI Taxonomy" id="99883"/>
    <lineage>
        <taxon>Eukaryota</taxon>
        <taxon>Metazoa</taxon>
        <taxon>Chordata</taxon>
        <taxon>Craniata</taxon>
        <taxon>Vertebrata</taxon>
        <taxon>Euteleostomi</taxon>
        <taxon>Actinopterygii</taxon>
        <taxon>Neopterygii</taxon>
        <taxon>Teleostei</taxon>
        <taxon>Neoteleostei</taxon>
        <taxon>Acanthomorphata</taxon>
        <taxon>Eupercaria</taxon>
        <taxon>Tetraodontiformes</taxon>
        <taxon>Tetradontoidea</taxon>
        <taxon>Tetraodontidae</taxon>
        <taxon>Tetraodon</taxon>
    </lineage>
</organism>
<feature type="transmembrane region" description="Helical" evidence="11">
    <location>
        <begin position="282"/>
        <end position="302"/>
    </location>
</feature>
<dbReference type="GO" id="GO:0016323">
    <property type="term" value="C:basolateral plasma membrane"/>
    <property type="evidence" value="ECO:0007669"/>
    <property type="project" value="TreeGrafter"/>
</dbReference>
<evidence type="ECO:0000256" key="9">
    <source>
        <dbReference type="ARBA" id="ARBA00049405"/>
    </source>
</evidence>
<feature type="transmembrane region" description="Helical" evidence="11">
    <location>
        <begin position="9"/>
        <end position="28"/>
    </location>
</feature>
<evidence type="ECO:0000256" key="7">
    <source>
        <dbReference type="ARBA" id="ARBA00033993"/>
    </source>
</evidence>
<comment type="catalytic activity">
    <reaction evidence="8">
        <text>H2O(in) = H2O(out)</text>
        <dbReference type="Rhea" id="RHEA:29667"/>
        <dbReference type="ChEBI" id="CHEBI:15377"/>
    </reaction>
</comment>
<dbReference type="CDD" id="cd00333">
    <property type="entry name" value="MIP"/>
    <property type="match status" value="1"/>
</dbReference>
<dbReference type="InterPro" id="IPR022357">
    <property type="entry name" value="MIP_CS"/>
</dbReference>
<evidence type="ECO:0000256" key="4">
    <source>
        <dbReference type="ARBA" id="ARBA00022692"/>
    </source>
</evidence>
<comment type="subcellular location">
    <subcellularLocation>
        <location evidence="1">Membrane</location>
        <topology evidence="1">Multi-pass membrane protein</topology>
    </subcellularLocation>
</comment>
<evidence type="ECO:0000256" key="5">
    <source>
        <dbReference type="ARBA" id="ARBA00022989"/>
    </source>
</evidence>
<keyword evidence="6 11" id="KW-0472">Membrane</keyword>
<feature type="transmembrane region" description="Helical" evidence="11">
    <location>
        <begin position="40"/>
        <end position="57"/>
    </location>
</feature>
<dbReference type="AlphaFoldDB" id="Q4RL86"/>
<feature type="non-terminal residue" evidence="12">
    <location>
        <position position="325"/>
    </location>
</feature>
<comment type="similarity">
    <text evidence="2 10">Belongs to the MIP/aquaporin (TC 1.A.8) family.</text>
</comment>
<dbReference type="PANTHER" id="PTHR43829:SF13">
    <property type="entry name" value="AQUAPORIN-10"/>
    <property type="match status" value="1"/>
</dbReference>
<keyword evidence="3 10" id="KW-0813">Transport</keyword>
<dbReference type="PROSITE" id="PS00221">
    <property type="entry name" value="MIP"/>
    <property type="match status" value="1"/>
</dbReference>
<dbReference type="GO" id="GO:0015250">
    <property type="term" value="F:water channel activity"/>
    <property type="evidence" value="ECO:0007669"/>
    <property type="project" value="TreeGrafter"/>
</dbReference>
<keyword evidence="5 11" id="KW-1133">Transmembrane helix</keyword>
<evidence type="ECO:0000313" key="12">
    <source>
        <dbReference type="EMBL" id="CAG10846.1"/>
    </source>
</evidence>
<comment type="catalytic activity">
    <reaction evidence="9">
        <text>glycerol(in) = glycerol(out)</text>
        <dbReference type="Rhea" id="RHEA:29675"/>
        <dbReference type="ChEBI" id="CHEBI:17754"/>
    </reaction>
</comment>
<evidence type="ECO:0000256" key="1">
    <source>
        <dbReference type="ARBA" id="ARBA00004141"/>
    </source>
</evidence>
<dbReference type="PANTHER" id="PTHR43829">
    <property type="entry name" value="AQUAPORIN OR AQUAGLYCEROPORIN RELATED"/>
    <property type="match status" value="1"/>
</dbReference>
<evidence type="ECO:0000256" key="10">
    <source>
        <dbReference type="RuleBase" id="RU000477"/>
    </source>
</evidence>
<name>Q4RL86_TETNG</name>
<dbReference type="GO" id="GO:0015204">
    <property type="term" value="F:urea transmembrane transporter activity"/>
    <property type="evidence" value="ECO:0007669"/>
    <property type="project" value="TreeGrafter"/>
</dbReference>
<protein>
    <submittedName>
        <fullName evidence="12">(spotted green pufferfish) hypothetical protein</fullName>
    </submittedName>
</protein>